<dbReference type="RefSeq" id="WP_180284604.1">
    <property type="nucleotide sequence ID" value="NZ_JABFDB010000021.1"/>
</dbReference>
<feature type="transmembrane region" description="Helical" evidence="2">
    <location>
        <begin position="157"/>
        <end position="176"/>
    </location>
</feature>
<reference evidence="3 4" key="1">
    <citation type="submission" date="2020-05" db="EMBL/GenBank/DDBJ databases">
        <title>Azospirillum oleiclasticum sp. nov, a nitrogen-fixing and heavy crude oil-emulsifying bacterium isolated from the crude oil of Yumen Oilfield.</title>
        <authorList>
            <person name="Wu D."/>
            <person name="Cai M."/>
            <person name="Zhang X."/>
        </authorList>
    </citation>
    <scope>NUCLEOTIDE SEQUENCE [LARGE SCALE GENOMIC DNA]</scope>
    <source>
        <strain evidence="3 4">ROY-1-1-2</strain>
    </source>
</reference>
<dbReference type="Proteomes" id="UP000584642">
    <property type="component" value="Unassembled WGS sequence"/>
</dbReference>
<keyword evidence="2" id="KW-0472">Membrane</keyword>
<comment type="caution">
    <text evidence="3">The sequence shown here is derived from an EMBL/GenBank/DDBJ whole genome shotgun (WGS) entry which is preliminary data.</text>
</comment>
<keyword evidence="2" id="KW-0812">Transmembrane</keyword>
<dbReference type="EMBL" id="JABFDB010000021">
    <property type="protein sequence ID" value="NYZ22849.1"/>
    <property type="molecule type" value="Genomic_DNA"/>
</dbReference>
<feature type="transmembrane region" description="Helical" evidence="2">
    <location>
        <begin position="354"/>
        <end position="374"/>
    </location>
</feature>
<name>A0ABX2TIE8_9PROT</name>
<evidence type="ECO:0000256" key="1">
    <source>
        <dbReference type="SAM" id="MobiDB-lite"/>
    </source>
</evidence>
<accession>A0ABX2TIE8</accession>
<evidence type="ECO:0000313" key="3">
    <source>
        <dbReference type="EMBL" id="NYZ22849.1"/>
    </source>
</evidence>
<feature type="region of interest" description="Disordered" evidence="1">
    <location>
        <begin position="526"/>
        <end position="556"/>
    </location>
</feature>
<feature type="transmembrane region" description="Helical" evidence="2">
    <location>
        <begin position="21"/>
        <end position="43"/>
    </location>
</feature>
<feature type="transmembrane region" description="Helical" evidence="2">
    <location>
        <begin position="210"/>
        <end position="235"/>
    </location>
</feature>
<dbReference type="PANTHER" id="PTHR34219:SF6">
    <property type="entry name" value="BLR3280 PROTEIN"/>
    <property type="match status" value="1"/>
</dbReference>
<keyword evidence="2" id="KW-1133">Transmembrane helix</keyword>
<evidence type="ECO:0000313" key="4">
    <source>
        <dbReference type="Proteomes" id="UP000584642"/>
    </source>
</evidence>
<sequence>MPDATASGPNASERLLAVHRFVGLVFCLLISWSIWTGILAFYADFIRPWMMPEVARAAVLSAGGAPPEASRTYDHVAVRHEVGSHWTMMAPNDLRPFFIFSGRIIAKDEPTAGNTPLSNLMVHPDTGLMAPWNGSLADGLFRRIHTDLLLPKPWGRLLMGIAGVLIVMLTLGGLFIHGKMIRDAWAWRRRSPVLNLSDGHKRFGFWLTPYLLLLGLTGAVLGMKVASVPIGAILWSGGDARVAAALVRESGETARGNAPPVARDAVSAGIDRCVRSFLDRFPDTRLGRLRRDEGILMVEGIPFGRLSWAGEGAGALRSDCALATGEIVAVHDAREDGGPGVVESALRPIHYGRFGGLGTGLIYCVLALLCLWNIDTGMRLLWLRDGTGAAAPAMGRVPWSFRIYAANNTLYVCLPLLLLLDNLLAGTTHWGLLAALTGGVVALHCMPFADDARNRLVGALTPVIALTYAALPLARQLMLPDGPWWECPPIPVIDLTLAAFGAWLLWRSRGQRAGVTSMALLQRLRGGRSSRMGATTWTSPPRPERPGRATKVQDRR</sequence>
<dbReference type="Pfam" id="PF03929">
    <property type="entry name" value="PepSY_TM"/>
    <property type="match status" value="1"/>
</dbReference>
<keyword evidence="4" id="KW-1185">Reference proteome</keyword>
<feature type="transmembrane region" description="Helical" evidence="2">
    <location>
        <begin position="404"/>
        <end position="424"/>
    </location>
</feature>
<dbReference type="InterPro" id="IPR005625">
    <property type="entry name" value="PepSY-ass_TM"/>
</dbReference>
<evidence type="ECO:0000256" key="2">
    <source>
        <dbReference type="SAM" id="Phobius"/>
    </source>
</evidence>
<feature type="transmembrane region" description="Helical" evidence="2">
    <location>
        <begin position="456"/>
        <end position="477"/>
    </location>
</feature>
<protein>
    <submittedName>
        <fullName evidence="3">PepSY domain-containing protein</fullName>
    </submittedName>
</protein>
<gene>
    <name evidence="3" type="ORF">HND93_24330</name>
</gene>
<proteinExistence type="predicted"/>
<dbReference type="PANTHER" id="PTHR34219">
    <property type="entry name" value="IRON-REGULATED INNER MEMBRANE PROTEIN-RELATED"/>
    <property type="match status" value="1"/>
</dbReference>
<feature type="transmembrane region" description="Helical" evidence="2">
    <location>
        <begin position="489"/>
        <end position="506"/>
    </location>
</feature>
<feature type="transmembrane region" description="Helical" evidence="2">
    <location>
        <begin position="430"/>
        <end position="449"/>
    </location>
</feature>
<feature type="compositionally biased region" description="Basic and acidic residues" evidence="1">
    <location>
        <begin position="542"/>
        <end position="556"/>
    </location>
</feature>
<organism evidence="3 4">
    <name type="scientific">Azospirillum oleiclasticum</name>
    <dbReference type="NCBI Taxonomy" id="2735135"/>
    <lineage>
        <taxon>Bacteria</taxon>
        <taxon>Pseudomonadati</taxon>
        <taxon>Pseudomonadota</taxon>
        <taxon>Alphaproteobacteria</taxon>
        <taxon>Rhodospirillales</taxon>
        <taxon>Azospirillaceae</taxon>
        <taxon>Azospirillum</taxon>
    </lineage>
</organism>